<protein>
    <submittedName>
        <fullName evidence="3">Disulfide bond formation protein D</fullName>
    </submittedName>
</protein>
<comment type="similarity">
    <text evidence="1">Belongs to the thioredoxin family. DsbA subfamily.</text>
</comment>
<name>A0A5M8NZF2_9BACT</name>
<reference evidence="3 4" key="1">
    <citation type="submission" date="2019-03" db="EMBL/GenBank/DDBJ databases">
        <title>Single cell metagenomics reveals metabolic interactions within the superorganism composed of flagellate Streblomastix strix and complex community of Bacteroidetes bacteria on its surface.</title>
        <authorList>
            <person name="Treitli S.C."/>
            <person name="Kolisko M."/>
            <person name="Husnik F."/>
            <person name="Keeling P."/>
            <person name="Hampl V."/>
        </authorList>
    </citation>
    <scope>NUCLEOTIDE SEQUENCE [LARGE SCALE GENOMIC DNA]</scope>
    <source>
        <strain evidence="3">St1</strain>
    </source>
</reference>
<dbReference type="AlphaFoldDB" id="A0A5M8NZF2"/>
<proteinExistence type="inferred from homology"/>
<dbReference type="SUPFAM" id="SSF52833">
    <property type="entry name" value="Thioredoxin-like"/>
    <property type="match status" value="1"/>
</dbReference>
<accession>A0A5M8NZF2</accession>
<evidence type="ECO:0000313" key="4">
    <source>
        <dbReference type="Proteomes" id="UP000324575"/>
    </source>
</evidence>
<evidence type="ECO:0000256" key="1">
    <source>
        <dbReference type="ARBA" id="ARBA00005791"/>
    </source>
</evidence>
<dbReference type="Pfam" id="PF13462">
    <property type="entry name" value="Thioredoxin_4"/>
    <property type="match status" value="1"/>
</dbReference>
<dbReference type="PROSITE" id="PS51352">
    <property type="entry name" value="THIOREDOXIN_2"/>
    <property type="match status" value="1"/>
</dbReference>
<dbReference type="Gene3D" id="3.40.30.10">
    <property type="entry name" value="Glutaredoxin"/>
    <property type="match status" value="1"/>
</dbReference>
<dbReference type="PANTHER" id="PTHR13887:SF55">
    <property type="entry name" value="SLR0313 PROTEIN"/>
    <property type="match status" value="1"/>
</dbReference>
<gene>
    <name evidence="3" type="ORF">EZS26_002260</name>
</gene>
<dbReference type="Proteomes" id="UP000324575">
    <property type="component" value="Unassembled WGS sequence"/>
</dbReference>
<organism evidence="3 4">
    <name type="scientific">Candidatus Ordinivivax streblomastigis</name>
    <dbReference type="NCBI Taxonomy" id="2540710"/>
    <lineage>
        <taxon>Bacteria</taxon>
        <taxon>Pseudomonadati</taxon>
        <taxon>Bacteroidota</taxon>
        <taxon>Bacteroidia</taxon>
        <taxon>Bacteroidales</taxon>
        <taxon>Candidatus Ordinivivax</taxon>
    </lineage>
</organism>
<evidence type="ECO:0000259" key="2">
    <source>
        <dbReference type="PROSITE" id="PS51352"/>
    </source>
</evidence>
<evidence type="ECO:0000313" key="3">
    <source>
        <dbReference type="EMBL" id="KAA6301516.1"/>
    </source>
</evidence>
<dbReference type="PANTHER" id="PTHR13887">
    <property type="entry name" value="GLUTATHIONE S-TRANSFERASE KAPPA"/>
    <property type="match status" value="1"/>
</dbReference>
<feature type="domain" description="Thioredoxin" evidence="2">
    <location>
        <begin position="1"/>
        <end position="170"/>
    </location>
</feature>
<dbReference type="InterPro" id="IPR012336">
    <property type="entry name" value="Thioredoxin-like_fold"/>
</dbReference>
<dbReference type="EMBL" id="SNRX01000017">
    <property type="protein sequence ID" value="KAA6301516.1"/>
    <property type="molecule type" value="Genomic_DNA"/>
</dbReference>
<sequence length="170" mass="19312">MNLVKISGTDHVQGSADAPITLIEYADYQCPYCRQAYYIVKDLQKHLGHQLQFCFRNYPLQDLHPHALHAAVAAETADMEGKFWEMHDKIFENQRLLDDRSLLNYAIAIGLDENKFIKDFGADAPANKIQADLDSGNEAKVEATPTFFVNGQLFEGNWTTDELLNYLKSL</sequence>
<dbReference type="InterPro" id="IPR013766">
    <property type="entry name" value="Thioredoxin_domain"/>
</dbReference>
<comment type="caution">
    <text evidence="3">The sequence shown here is derived from an EMBL/GenBank/DDBJ whole genome shotgun (WGS) entry which is preliminary data.</text>
</comment>
<dbReference type="InterPro" id="IPR036249">
    <property type="entry name" value="Thioredoxin-like_sf"/>
</dbReference>